<dbReference type="AlphaFoldDB" id="A0AAV5RGN8"/>
<dbReference type="InterPro" id="IPR036265">
    <property type="entry name" value="HIT-like_sf"/>
</dbReference>
<dbReference type="Proteomes" id="UP001362899">
    <property type="component" value="Unassembled WGS sequence"/>
</dbReference>
<evidence type="ECO:0000256" key="6">
    <source>
        <dbReference type="ARBA" id="ARBA00025241"/>
    </source>
</evidence>
<gene>
    <name evidence="14" type="ORF">DASB73_008760</name>
</gene>
<keyword evidence="15" id="KW-1185">Reference proteome</keyword>
<dbReference type="EMBL" id="BTGC01000003">
    <property type="protein sequence ID" value="GMM49918.1"/>
    <property type="molecule type" value="Genomic_DNA"/>
</dbReference>
<evidence type="ECO:0000256" key="1">
    <source>
        <dbReference type="ARBA" id="ARBA00001936"/>
    </source>
</evidence>
<accession>A0AAV5RGN8</accession>
<feature type="site" description="Important for induction of apoptosis" evidence="10">
    <location>
        <position position="113"/>
    </location>
</feature>
<evidence type="ECO:0000256" key="4">
    <source>
        <dbReference type="ARBA" id="ARBA00022741"/>
    </source>
</evidence>
<evidence type="ECO:0000256" key="3">
    <source>
        <dbReference type="ARBA" id="ARBA00014605"/>
    </source>
</evidence>
<dbReference type="InterPro" id="IPR051884">
    <property type="entry name" value="Bis(5'-adenosyl)-TPase_reg"/>
</dbReference>
<evidence type="ECO:0000256" key="11">
    <source>
        <dbReference type="PROSITE-ProRule" id="PRU00464"/>
    </source>
</evidence>
<dbReference type="InterPro" id="IPR011146">
    <property type="entry name" value="HIT-like"/>
</dbReference>
<dbReference type="EC" id="3.6.1.29" evidence="2 12"/>
<evidence type="ECO:0000256" key="9">
    <source>
        <dbReference type="PIRSR" id="PIRSR639383-2"/>
    </source>
</evidence>
<feature type="binding site" evidence="9">
    <location>
        <begin position="88"/>
        <end position="91"/>
    </location>
    <ligand>
        <name>substrate</name>
    </ligand>
</feature>
<dbReference type="Gene3D" id="3.30.428.10">
    <property type="entry name" value="HIT-like"/>
    <property type="match status" value="1"/>
</dbReference>
<dbReference type="FunFam" id="3.30.428.10:FF:000011">
    <property type="entry name" value="Fragile histidine triad"/>
    <property type="match status" value="1"/>
</dbReference>
<evidence type="ECO:0000256" key="2">
    <source>
        <dbReference type="ARBA" id="ARBA00012377"/>
    </source>
</evidence>
<keyword evidence="4 12" id="KW-0547">Nucleotide-binding</keyword>
<feature type="short sequence motif" description="Histidine triad motif" evidence="11">
    <location>
        <begin position="93"/>
        <end position="97"/>
    </location>
</feature>
<evidence type="ECO:0000313" key="15">
    <source>
        <dbReference type="Proteomes" id="UP001362899"/>
    </source>
</evidence>
<comment type="function">
    <text evidence="6">Cleaves A-5'-PPP-5'A to yield AMP and ADP. Can cleave all dinucleoside polyphosphates, provided the phosphate chain contains at least 3 phosphates and that 1 of the 2 bases composing the nucleotide is a purine. Is most effective on dinucleoside triphosphates. Negatively regulates intracellular dinucleoside polyphosphate levels, which elevate following heat shock.</text>
</comment>
<sequence>MSFKFSNFTVTKQVFYSTKLSFALVNLKPILPGHVLVCPRRQIGRLTELRSEEVADLFQTAQLVARAVEQYYDGRGLNIAVQDGPVAGQSVNHVHCHVIPRQIKDLKYADQLYELLNEHDVNEVFSQVRKTALEGTELVPDEDRKPRSMEQMETEATKLREFIEAHYEELSSENYKSK</sequence>
<dbReference type="GO" id="GO:0000166">
    <property type="term" value="F:nucleotide binding"/>
    <property type="evidence" value="ECO:0007669"/>
    <property type="project" value="UniProtKB-KW"/>
</dbReference>
<evidence type="ECO:0000256" key="8">
    <source>
        <dbReference type="PIRSR" id="PIRSR639383-1"/>
    </source>
</evidence>
<evidence type="ECO:0000256" key="5">
    <source>
        <dbReference type="ARBA" id="ARBA00022801"/>
    </source>
</evidence>
<dbReference type="PANTHER" id="PTHR46243:SF1">
    <property type="entry name" value="BIS(5'-ADENOSYL)-TRIPHOSPHATASE"/>
    <property type="match status" value="1"/>
</dbReference>
<evidence type="ECO:0000256" key="10">
    <source>
        <dbReference type="PIRSR" id="PIRSR639383-3"/>
    </source>
</evidence>
<comment type="cofactor">
    <cofactor evidence="1 12">
        <name>Mn(2+)</name>
        <dbReference type="ChEBI" id="CHEBI:29035"/>
    </cofactor>
</comment>
<comment type="caution">
    <text evidence="14">The sequence shown here is derived from an EMBL/GenBank/DDBJ whole genome shotgun (WGS) entry which is preliminary data.</text>
</comment>
<evidence type="ECO:0000256" key="7">
    <source>
        <dbReference type="ARBA" id="ARBA00047780"/>
    </source>
</evidence>
<feature type="binding site" evidence="9">
    <location>
        <position position="97"/>
    </location>
    <ligand>
        <name>substrate</name>
    </ligand>
</feature>
<comment type="catalytic activity">
    <reaction evidence="7 12">
        <text>P(1),P(3)-bis(5'-adenosyl) triphosphate + H2O = AMP + ADP + 2 H(+)</text>
        <dbReference type="Rhea" id="RHEA:13893"/>
        <dbReference type="ChEBI" id="CHEBI:15377"/>
        <dbReference type="ChEBI" id="CHEBI:15378"/>
        <dbReference type="ChEBI" id="CHEBI:58529"/>
        <dbReference type="ChEBI" id="CHEBI:456215"/>
        <dbReference type="ChEBI" id="CHEBI:456216"/>
        <dbReference type="EC" id="3.6.1.29"/>
    </reaction>
</comment>
<evidence type="ECO:0000256" key="12">
    <source>
        <dbReference type="RuleBase" id="RU366076"/>
    </source>
</evidence>
<dbReference type="CDD" id="cd01275">
    <property type="entry name" value="FHIT"/>
    <property type="match status" value="1"/>
</dbReference>
<feature type="binding site" evidence="9">
    <location>
        <position position="26"/>
    </location>
    <ligand>
        <name>substrate</name>
    </ligand>
</feature>
<reference evidence="14 15" key="1">
    <citation type="journal article" date="2023" name="Elife">
        <title>Identification of key yeast species and microbe-microbe interactions impacting larval growth of Drosophila in the wild.</title>
        <authorList>
            <person name="Mure A."/>
            <person name="Sugiura Y."/>
            <person name="Maeda R."/>
            <person name="Honda K."/>
            <person name="Sakurai N."/>
            <person name="Takahashi Y."/>
            <person name="Watada M."/>
            <person name="Katoh T."/>
            <person name="Gotoh A."/>
            <person name="Gotoh Y."/>
            <person name="Taniguchi I."/>
            <person name="Nakamura K."/>
            <person name="Hayashi T."/>
            <person name="Katayama T."/>
            <person name="Uemura T."/>
            <person name="Hattori Y."/>
        </authorList>
    </citation>
    <scope>NUCLEOTIDE SEQUENCE [LARGE SCALE GENOMIC DNA]</scope>
    <source>
        <strain evidence="14 15">SB-73</strain>
    </source>
</reference>
<dbReference type="InterPro" id="IPR039383">
    <property type="entry name" value="FHIT"/>
</dbReference>
<evidence type="ECO:0000313" key="14">
    <source>
        <dbReference type="EMBL" id="GMM49918.1"/>
    </source>
</evidence>
<name>A0AAV5RGN8_STABA</name>
<dbReference type="SUPFAM" id="SSF54197">
    <property type="entry name" value="HIT-like"/>
    <property type="match status" value="1"/>
</dbReference>
<evidence type="ECO:0000259" key="13">
    <source>
        <dbReference type="PROSITE" id="PS51084"/>
    </source>
</evidence>
<dbReference type="PANTHER" id="PTHR46243">
    <property type="entry name" value="BIS(5'-ADENOSYL)-TRIPHOSPHATASE"/>
    <property type="match status" value="1"/>
</dbReference>
<keyword evidence="5 12" id="KW-0378">Hydrolase</keyword>
<feature type="domain" description="HIT" evidence="13">
    <location>
        <begin position="1"/>
        <end position="108"/>
    </location>
</feature>
<dbReference type="PROSITE" id="PS51084">
    <property type="entry name" value="HIT_2"/>
    <property type="match status" value="1"/>
</dbReference>
<feature type="binding site" evidence="9">
    <location>
        <position position="82"/>
    </location>
    <ligand>
        <name>substrate</name>
    </ligand>
</feature>
<feature type="active site" description="Tele-AMP-histidine intermediate" evidence="8">
    <location>
        <position position="95"/>
    </location>
</feature>
<organism evidence="14 15">
    <name type="scientific">Starmerella bacillaris</name>
    <name type="common">Yeast</name>
    <name type="synonym">Candida zemplinina</name>
    <dbReference type="NCBI Taxonomy" id="1247836"/>
    <lineage>
        <taxon>Eukaryota</taxon>
        <taxon>Fungi</taxon>
        <taxon>Dikarya</taxon>
        <taxon>Ascomycota</taxon>
        <taxon>Saccharomycotina</taxon>
        <taxon>Dipodascomycetes</taxon>
        <taxon>Dipodascales</taxon>
        <taxon>Trichomonascaceae</taxon>
        <taxon>Starmerella</taxon>
    </lineage>
</organism>
<protein>
    <recommendedName>
        <fullName evidence="3 12">Bis(5'-adenosyl)-triphosphatase</fullName>
        <ecNumber evidence="2 12">3.6.1.29</ecNumber>
    </recommendedName>
</protein>
<dbReference type="Pfam" id="PF01230">
    <property type="entry name" value="HIT"/>
    <property type="match status" value="1"/>
</dbReference>
<proteinExistence type="predicted"/>
<dbReference type="GO" id="GO:0047710">
    <property type="term" value="F:bis(5'-adenosyl)-triphosphatase activity"/>
    <property type="evidence" value="ECO:0007669"/>
    <property type="project" value="UniProtKB-UniRule"/>
</dbReference>